<accession>A0A219YCR9</accession>
<dbReference type="Proteomes" id="UP000225215">
    <property type="component" value="Segment"/>
</dbReference>
<protein>
    <submittedName>
        <fullName evidence="1">Uncharacterized protein</fullName>
    </submittedName>
</protein>
<proteinExistence type="predicted"/>
<dbReference type="EMBL" id="KY290955">
    <property type="protein sequence ID" value="APU01737.1"/>
    <property type="molecule type" value="Genomic_DNA"/>
</dbReference>
<reference evidence="1 2" key="1">
    <citation type="journal article" date="2017" name="Sci. Rep.">
        <title>Characterization and diversity of phages infecting Aeromonas salmonicida subsp. salmonicida.</title>
        <authorList>
            <person name="Vincent A.T."/>
            <person name="Paquet V.E."/>
            <person name="Bernatchez A."/>
            <person name="Tremblay D.M."/>
            <person name="Moineau S."/>
            <person name="Charette S.J."/>
        </authorList>
    </citation>
    <scope>NUCLEOTIDE SEQUENCE [LARGE SCALE GENOMIC DNA]</scope>
</reference>
<evidence type="ECO:0000313" key="2">
    <source>
        <dbReference type="Proteomes" id="UP000225215"/>
    </source>
</evidence>
<sequence length="114" mass="13455">MEVKILVDFAKENFDNKPATLYRWSVKHPFEDNELNSFSCTVDKSTKIGMYFQKSSRGQVYEVDAIPLLTNENIKFVIKKYCNYEPYKNVLLKMLKREGEYLILNTDIISMRVL</sequence>
<organism evidence="1 2">
    <name type="scientific">Aeromonas phage 65.2</name>
    <dbReference type="NCBI Taxonomy" id="1932896"/>
    <lineage>
        <taxon>Viruses</taxon>
        <taxon>Duplodnaviria</taxon>
        <taxon>Heunggongvirae</taxon>
        <taxon>Uroviricota</taxon>
        <taxon>Caudoviricetes</taxon>
        <taxon>Pantevenvirales</taxon>
        <taxon>Straboviridae</taxon>
        <taxon>Emmerichvirinae</taxon>
        <taxon>Ishigurovirus</taxon>
        <taxon>Ishigurovirus osborne</taxon>
    </lineage>
</organism>
<name>A0A219YCR9_9CAUD</name>
<evidence type="ECO:0000313" key="1">
    <source>
        <dbReference type="EMBL" id="APU01737.1"/>
    </source>
</evidence>